<organism evidence="1 2">
    <name type="scientific">Mesorhizobium australicum</name>
    <dbReference type="NCBI Taxonomy" id="536018"/>
    <lineage>
        <taxon>Bacteria</taxon>
        <taxon>Pseudomonadati</taxon>
        <taxon>Pseudomonadota</taxon>
        <taxon>Alphaproteobacteria</taxon>
        <taxon>Hyphomicrobiales</taxon>
        <taxon>Phyllobacteriaceae</taxon>
        <taxon>Mesorhizobium</taxon>
    </lineage>
</organism>
<name>A0ACC6T2W6_9HYPH</name>
<dbReference type="Proteomes" id="UP001480082">
    <property type="component" value="Unassembled WGS sequence"/>
</dbReference>
<gene>
    <name evidence="1" type="ORF">NKI81_20325</name>
</gene>
<evidence type="ECO:0000313" key="2">
    <source>
        <dbReference type="Proteomes" id="UP001480082"/>
    </source>
</evidence>
<keyword evidence="1" id="KW-0012">Acyltransferase</keyword>
<sequence>MRKDASLEFLRGVAALVVLNGHLLRAFAPLAEGDGDQAAQSLKRGLAFVAFNGGSAVYLFFVLSSYVLVKRYFQSRKAEDLLLGAIKRLPRLAGPVLVAVLSSCILFKLDLYFFSDAAAVTQSTWLSRFGNAPKLLSPETASFADAFMEGAWRTFIYGDKSYDSSLWTMTVEFWGSMMTFALAPIIFSLQGRWMLLSWFGVAAGTFLALQFSFLVCAFPASLLLYSLLAMEFRPNRWVRGAMVTVSVALLGYAGDAVGIYRPFAVLDFAASDIGLRQAGVAIPASIMLVYAMLSMDDPPSWLSGKAARFLGDLSFPLYLVHVPVICSLGSWVLLASDSAALGAAAAISGSILAALPLMAFNNWWVQALGALFVKNQTRRIGRHGARRGKGLSKHAGDSSPLLQDPIESRMSLSRVFAPNEISACSEPVASRR</sequence>
<dbReference type="EMBL" id="JAMYRI010000012">
    <property type="protein sequence ID" value="MER9286278.1"/>
    <property type="molecule type" value="Genomic_DNA"/>
</dbReference>
<proteinExistence type="predicted"/>
<accession>A0ACC6T2W6</accession>
<keyword evidence="2" id="KW-1185">Reference proteome</keyword>
<keyword evidence="1" id="KW-0808">Transferase</keyword>
<evidence type="ECO:0000313" key="1">
    <source>
        <dbReference type="EMBL" id="MER9286278.1"/>
    </source>
</evidence>
<protein>
    <submittedName>
        <fullName evidence="1">Acyltransferase</fullName>
    </submittedName>
</protein>
<comment type="caution">
    <text evidence="1">The sequence shown here is derived from an EMBL/GenBank/DDBJ whole genome shotgun (WGS) entry which is preliminary data.</text>
</comment>
<reference evidence="1 2" key="1">
    <citation type="journal article" date="2024" name="Proc. Natl. Acad. Sci. U.S.A.">
        <title>The evolutionary genomics of adaptation to stress in wild rhizobium bacteria.</title>
        <authorList>
            <person name="Kehlet-Delgado H."/>
            <person name="Montoya A.P."/>
            <person name="Jensen K.T."/>
            <person name="Wendlandt C.E."/>
            <person name="Dexheimer C."/>
            <person name="Roberts M."/>
            <person name="Torres Martinez L."/>
            <person name="Friesen M.L."/>
            <person name="Griffitts J.S."/>
            <person name="Porter S.S."/>
        </authorList>
    </citation>
    <scope>NUCLEOTIDE SEQUENCE [LARGE SCALE GENOMIC DNA]</scope>
    <source>
        <strain evidence="1 2">M0468</strain>
    </source>
</reference>